<protein>
    <submittedName>
        <fullName evidence="2">Uncharacterized protein</fullName>
    </submittedName>
</protein>
<gene>
    <name evidence="2" type="ORF">T01_13592</name>
</gene>
<sequence length="59" mass="6308">MWQRAAGFLSAVMSPDPAQAKRQALLRNFTSSSISSSTGSSSEKGHLQHASPSKLQYGK</sequence>
<evidence type="ECO:0000256" key="1">
    <source>
        <dbReference type="SAM" id="MobiDB-lite"/>
    </source>
</evidence>
<feature type="region of interest" description="Disordered" evidence="1">
    <location>
        <begin position="1"/>
        <end position="20"/>
    </location>
</feature>
<comment type="caution">
    <text evidence="2">The sequence shown here is derived from an EMBL/GenBank/DDBJ whole genome shotgun (WGS) entry which is preliminary data.</text>
</comment>
<dbReference type="AlphaFoldDB" id="A0A0V1BVQ7"/>
<organism evidence="2 3">
    <name type="scientific">Trichinella spiralis</name>
    <name type="common">Trichina worm</name>
    <dbReference type="NCBI Taxonomy" id="6334"/>
    <lineage>
        <taxon>Eukaryota</taxon>
        <taxon>Metazoa</taxon>
        <taxon>Ecdysozoa</taxon>
        <taxon>Nematoda</taxon>
        <taxon>Enoplea</taxon>
        <taxon>Dorylaimia</taxon>
        <taxon>Trichinellida</taxon>
        <taxon>Trichinellidae</taxon>
        <taxon>Trichinella</taxon>
    </lineage>
</organism>
<dbReference type="Proteomes" id="UP000054776">
    <property type="component" value="Unassembled WGS sequence"/>
</dbReference>
<dbReference type="InParanoid" id="A0A0V1BVQ7"/>
<evidence type="ECO:0000313" key="2">
    <source>
        <dbReference type="EMBL" id="KRY41237.1"/>
    </source>
</evidence>
<feature type="compositionally biased region" description="Polar residues" evidence="1">
    <location>
        <begin position="50"/>
        <end position="59"/>
    </location>
</feature>
<dbReference type="EMBL" id="JYDH01000009">
    <property type="protein sequence ID" value="KRY41237.1"/>
    <property type="molecule type" value="Genomic_DNA"/>
</dbReference>
<feature type="compositionally biased region" description="Low complexity" evidence="1">
    <location>
        <begin position="31"/>
        <end position="42"/>
    </location>
</feature>
<accession>A0A0V1BVQ7</accession>
<reference evidence="2 3" key="1">
    <citation type="submission" date="2015-01" db="EMBL/GenBank/DDBJ databases">
        <title>Evolution of Trichinella species and genotypes.</title>
        <authorList>
            <person name="Korhonen P.K."/>
            <person name="Edoardo P."/>
            <person name="Giuseppe L.R."/>
            <person name="Gasser R.B."/>
        </authorList>
    </citation>
    <scope>NUCLEOTIDE SEQUENCE [LARGE SCALE GENOMIC DNA]</scope>
    <source>
        <strain evidence="2">ISS3</strain>
    </source>
</reference>
<feature type="region of interest" description="Disordered" evidence="1">
    <location>
        <begin position="31"/>
        <end position="59"/>
    </location>
</feature>
<keyword evidence="3" id="KW-1185">Reference proteome</keyword>
<proteinExistence type="predicted"/>
<name>A0A0V1BVQ7_TRISP</name>
<evidence type="ECO:0000313" key="3">
    <source>
        <dbReference type="Proteomes" id="UP000054776"/>
    </source>
</evidence>